<dbReference type="Proteomes" id="UP000694920">
    <property type="component" value="Unplaced"/>
</dbReference>
<dbReference type="Gene3D" id="4.10.75.10">
    <property type="entry name" value="Elafin-like"/>
    <property type="match status" value="1"/>
</dbReference>
<reference evidence="6" key="1">
    <citation type="submission" date="2025-08" db="UniProtKB">
        <authorList>
            <consortium name="RefSeq"/>
        </authorList>
    </citation>
    <scope>IDENTIFICATION</scope>
</reference>
<evidence type="ECO:0000313" key="5">
    <source>
        <dbReference type="Proteomes" id="UP000694920"/>
    </source>
</evidence>
<dbReference type="SUPFAM" id="SSF49265">
    <property type="entry name" value="Fibronectin type III"/>
    <property type="match status" value="1"/>
</dbReference>
<evidence type="ECO:0000313" key="6">
    <source>
        <dbReference type="RefSeq" id="XP_015591440.1"/>
    </source>
</evidence>
<dbReference type="AlphaFoldDB" id="A0AAJ7BPY6"/>
<dbReference type="InterPro" id="IPR008197">
    <property type="entry name" value="WAP_dom"/>
</dbReference>
<dbReference type="PANTHER" id="PTHR14131">
    <property type="entry name" value="ANOSMIN"/>
    <property type="match status" value="1"/>
</dbReference>
<dbReference type="SMART" id="SM00217">
    <property type="entry name" value="WAP"/>
    <property type="match status" value="1"/>
</dbReference>
<dbReference type="GO" id="GO:0005576">
    <property type="term" value="C:extracellular region"/>
    <property type="evidence" value="ECO:0007669"/>
    <property type="project" value="InterPro"/>
</dbReference>
<dbReference type="GeneID" id="107265961"/>
<evidence type="ECO:0000259" key="4">
    <source>
        <dbReference type="PROSITE" id="PS51390"/>
    </source>
</evidence>
<dbReference type="PROSITE" id="PS50853">
    <property type="entry name" value="FN3"/>
    <property type="match status" value="2"/>
</dbReference>
<feature type="region of interest" description="Disordered" evidence="1">
    <location>
        <begin position="232"/>
        <end position="251"/>
    </location>
</feature>
<dbReference type="InterPro" id="IPR013783">
    <property type="entry name" value="Ig-like_fold"/>
</dbReference>
<feature type="signal peptide" evidence="2">
    <location>
        <begin position="1"/>
        <end position="18"/>
    </location>
</feature>
<dbReference type="GO" id="GO:0030182">
    <property type="term" value="P:neuron differentiation"/>
    <property type="evidence" value="ECO:0007669"/>
    <property type="project" value="TreeGrafter"/>
</dbReference>
<evidence type="ECO:0000259" key="3">
    <source>
        <dbReference type="PROSITE" id="PS50853"/>
    </source>
</evidence>
<dbReference type="Pfam" id="PF00095">
    <property type="entry name" value="WAP"/>
    <property type="match status" value="1"/>
</dbReference>
<dbReference type="InterPro" id="IPR003961">
    <property type="entry name" value="FN3_dom"/>
</dbReference>
<dbReference type="InterPro" id="IPR036116">
    <property type="entry name" value="FN3_sf"/>
</dbReference>
<sequence>MFLIWGLLLLRTPTYAAAGNSYQTSTSFKKWWPWCLLLPGCLASWTKYVEEYDSMRVARCDARCGENPPDECMGICLTSNYTKPGLCPEQNSMSSFEAACLDACTGDSHCPDMAKCCTHDCGITCMHPISLDGRSDLPAIPESVQILQQKTNQVLLSWRSPHSAVRGANNEDAGVRYLVEERHLLGPRYFESRLSSWSVRHVSRKPHATLRDGLRMGHWYQFRVAAINSNGSRGYSKPSRPFKTKEPRNPKVPQNLTVSGARVVNDKLRINLRWKQPSSDAPILFYRVFWTRMIHGPTNDSILVYRRTVPKDKTCYELKNLELSCQYFLQVQAVAIYGGERLVSQKASKVFNSTDYGKFAATGRRSRRCERHQDGLHVRRMICHCGEIKARLVWPANANADRYNVTWRQESCSASSRTRDPDSHRKTMFRVTEKSHCDVLQLRNNCTYVANVRNILGKGKLEEHGSSIEFLATGCHHGRHKEIGQDKSSQCKSKSRMRRQYFGF</sequence>
<feature type="domain" description="WAP" evidence="4">
    <location>
        <begin position="80"/>
        <end position="129"/>
    </location>
</feature>
<feature type="domain" description="Fibronectin type-III" evidence="3">
    <location>
        <begin position="140"/>
        <end position="247"/>
    </location>
</feature>
<dbReference type="CTD" id="42865"/>
<dbReference type="PANTHER" id="PTHR14131:SF5">
    <property type="entry name" value="ANOSMIN-1"/>
    <property type="match status" value="1"/>
</dbReference>
<dbReference type="GO" id="GO:0009986">
    <property type="term" value="C:cell surface"/>
    <property type="evidence" value="ECO:0007669"/>
    <property type="project" value="TreeGrafter"/>
</dbReference>
<organism evidence="5 6">
    <name type="scientific">Cephus cinctus</name>
    <name type="common">Wheat stem sawfly</name>
    <dbReference type="NCBI Taxonomy" id="211228"/>
    <lineage>
        <taxon>Eukaryota</taxon>
        <taxon>Metazoa</taxon>
        <taxon>Ecdysozoa</taxon>
        <taxon>Arthropoda</taxon>
        <taxon>Hexapoda</taxon>
        <taxon>Insecta</taxon>
        <taxon>Pterygota</taxon>
        <taxon>Neoptera</taxon>
        <taxon>Endopterygota</taxon>
        <taxon>Hymenoptera</taxon>
        <taxon>Cephoidea</taxon>
        <taxon>Cephidae</taxon>
        <taxon>Cephus</taxon>
    </lineage>
</organism>
<dbReference type="SMART" id="SM00060">
    <property type="entry name" value="FN3"/>
    <property type="match status" value="2"/>
</dbReference>
<feature type="domain" description="Fibronectin type-III" evidence="3">
    <location>
        <begin position="252"/>
        <end position="357"/>
    </location>
</feature>
<protein>
    <submittedName>
        <fullName evidence="6">Anosmin-1 isoform X1</fullName>
    </submittedName>
</protein>
<dbReference type="KEGG" id="ccin:107265961"/>
<dbReference type="PROSITE" id="PS51390">
    <property type="entry name" value="WAP"/>
    <property type="match status" value="1"/>
</dbReference>
<dbReference type="CDD" id="cd00199">
    <property type="entry name" value="WAP"/>
    <property type="match status" value="1"/>
</dbReference>
<dbReference type="InterPro" id="IPR036645">
    <property type="entry name" value="Elafin-like_sf"/>
</dbReference>
<dbReference type="SUPFAM" id="SSF57256">
    <property type="entry name" value="Elafin-like"/>
    <property type="match status" value="1"/>
</dbReference>
<evidence type="ECO:0000256" key="1">
    <source>
        <dbReference type="SAM" id="MobiDB-lite"/>
    </source>
</evidence>
<dbReference type="Pfam" id="PF00041">
    <property type="entry name" value="fn3"/>
    <property type="match status" value="2"/>
</dbReference>
<feature type="chain" id="PRO_5042523320" evidence="2">
    <location>
        <begin position="19"/>
        <end position="504"/>
    </location>
</feature>
<gene>
    <name evidence="6" type="primary">LOC107265961</name>
</gene>
<dbReference type="InterPro" id="IPR042447">
    <property type="entry name" value="Anosmin-1"/>
</dbReference>
<dbReference type="CDD" id="cd00063">
    <property type="entry name" value="FN3"/>
    <property type="match status" value="2"/>
</dbReference>
<name>A0AAJ7BPY6_CEPCN</name>
<keyword evidence="2" id="KW-0732">Signal</keyword>
<evidence type="ECO:0000256" key="2">
    <source>
        <dbReference type="SAM" id="SignalP"/>
    </source>
</evidence>
<dbReference type="Gene3D" id="2.60.40.10">
    <property type="entry name" value="Immunoglobulins"/>
    <property type="match status" value="2"/>
</dbReference>
<proteinExistence type="predicted"/>
<dbReference type="GO" id="GO:0030414">
    <property type="term" value="F:peptidase inhibitor activity"/>
    <property type="evidence" value="ECO:0007669"/>
    <property type="project" value="InterPro"/>
</dbReference>
<dbReference type="RefSeq" id="XP_015591440.1">
    <property type="nucleotide sequence ID" value="XM_015735954.2"/>
</dbReference>
<accession>A0AAJ7BPY6</accession>
<keyword evidence="5" id="KW-1185">Reference proteome</keyword>